<organism evidence="9 10">
    <name type="scientific">Flavobacterium aurantiibacter</name>
    <dbReference type="NCBI Taxonomy" id="2023067"/>
    <lineage>
        <taxon>Bacteria</taxon>
        <taxon>Pseudomonadati</taxon>
        <taxon>Bacteroidota</taxon>
        <taxon>Flavobacteriia</taxon>
        <taxon>Flavobacteriales</taxon>
        <taxon>Flavobacteriaceae</taxon>
        <taxon>Flavobacterium</taxon>
    </lineage>
</organism>
<evidence type="ECO:0000313" key="9">
    <source>
        <dbReference type="EMBL" id="OYQ42307.1"/>
    </source>
</evidence>
<evidence type="ECO:0000313" key="10">
    <source>
        <dbReference type="Proteomes" id="UP000216035"/>
    </source>
</evidence>
<feature type="transmembrane region" description="Helical" evidence="6">
    <location>
        <begin position="242"/>
        <end position="266"/>
    </location>
</feature>
<dbReference type="Pfam" id="PF03772">
    <property type="entry name" value="Competence"/>
    <property type="match status" value="1"/>
</dbReference>
<feature type="transmembrane region" description="Helical" evidence="6">
    <location>
        <begin position="406"/>
        <end position="433"/>
    </location>
</feature>
<evidence type="ECO:0000256" key="4">
    <source>
        <dbReference type="ARBA" id="ARBA00022989"/>
    </source>
</evidence>
<dbReference type="Pfam" id="PF13567">
    <property type="entry name" value="DUF4131"/>
    <property type="match status" value="1"/>
</dbReference>
<evidence type="ECO:0008006" key="11">
    <source>
        <dbReference type="Google" id="ProtNLM"/>
    </source>
</evidence>
<dbReference type="Proteomes" id="UP000216035">
    <property type="component" value="Unassembled WGS sequence"/>
</dbReference>
<feature type="transmembrane region" description="Helical" evidence="6">
    <location>
        <begin position="12"/>
        <end position="44"/>
    </location>
</feature>
<feature type="transmembrane region" description="Helical" evidence="6">
    <location>
        <begin position="56"/>
        <end position="77"/>
    </location>
</feature>
<feature type="transmembrane region" description="Helical" evidence="6">
    <location>
        <begin position="498"/>
        <end position="515"/>
    </location>
</feature>
<dbReference type="InterPro" id="IPR025405">
    <property type="entry name" value="DUF4131"/>
</dbReference>
<protein>
    <recommendedName>
        <fullName evidence="11">ComEC/Rec2-related protein domain-containing protein</fullName>
    </recommendedName>
</protein>
<keyword evidence="2" id="KW-1003">Cell membrane</keyword>
<comment type="subcellular location">
    <subcellularLocation>
        <location evidence="1">Cell membrane</location>
        <topology evidence="1">Multi-pass membrane protein</topology>
    </subcellularLocation>
</comment>
<feature type="transmembrane region" description="Helical" evidence="6">
    <location>
        <begin position="349"/>
        <end position="369"/>
    </location>
</feature>
<dbReference type="OrthoDB" id="9761531at2"/>
<evidence type="ECO:0000256" key="2">
    <source>
        <dbReference type="ARBA" id="ARBA00022475"/>
    </source>
</evidence>
<evidence type="ECO:0000256" key="3">
    <source>
        <dbReference type="ARBA" id="ARBA00022692"/>
    </source>
</evidence>
<dbReference type="PANTHER" id="PTHR30619:SF1">
    <property type="entry name" value="RECOMBINATION PROTEIN 2"/>
    <property type="match status" value="1"/>
</dbReference>
<keyword evidence="10" id="KW-1185">Reference proteome</keyword>
<reference evidence="9 10" key="1">
    <citation type="submission" date="2017-07" db="EMBL/GenBank/DDBJ databases">
        <title>Flavobacterium cyanobacteriorum sp. nov., isolated from cyanobacterial aggregates in a eutrophic lake.</title>
        <authorList>
            <person name="Cai H."/>
        </authorList>
    </citation>
    <scope>NUCLEOTIDE SEQUENCE [LARGE SCALE GENOMIC DNA]</scope>
    <source>
        <strain evidence="9 10">TH167</strain>
    </source>
</reference>
<evidence type="ECO:0000259" key="7">
    <source>
        <dbReference type="Pfam" id="PF03772"/>
    </source>
</evidence>
<name>A0A255ZL66_9FLAO</name>
<dbReference type="EMBL" id="NOXX01000215">
    <property type="protein sequence ID" value="OYQ42307.1"/>
    <property type="molecule type" value="Genomic_DNA"/>
</dbReference>
<dbReference type="NCBIfam" id="TIGR00360">
    <property type="entry name" value="ComEC_N-term"/>
    <property type="match status" value="1"/>
</dbReference>
<dbReference type="RefSeq" id="WP_094487103.1">
    <property type="nucleotide sequence ID" value="NZ_NOXX01000215.1"/>
</dbReference>
<gene>
    <name evidence="9" type="ORF">CHX27_12460</name>
</gene>
<dbReference type="GO" id="GO:0005886">
    <property type="term" value="C:plasma membrane"/>
    <property type="evidence" value="ECO:0007669"/>
    <property type="project" value="UniProtKB-SubCell"/>
</dbReference>
<evidence type="ECO:0000256" key="1">
    <source>
        <dbReference type="ARBA" id="ARBA00004651"/>
    </source>
</evidence>
<feature type="transmembrane region" description="Helical" evidence="6">
    <location>
        <begin position="472"/>
        <end position="491"/>
    </location>
</feature>
<keyword evidence="5 6" id="KW-0472">Membrane</keyword>
<dbReference type="InterPro" id="IPR052159">
    <property type="entry name" value="Competence_DNA_uptake"/>
</dbReference>
<proteinExistence type="predicted"/>
<comment type="caution">
    <text evidence="9">The sequence shown here is derived from an EMBL/GenBank/DDBJ whole genome shotgun (WGS) entry which is preliminary data.</text>
</comment>
<evidence type="ECO:0000259" key="8">
    <source>
        <dbReference type="Pfam" id="PF13567"/>
    </source>
</evidence>
<keyword evidence="4 6" id="KW-1133">Transmembrane helix</keyword>
<feature type="transmembrane region" description="Helical" evidence="6">
    <location>
        <begin position="440"/>
        <end position="460"/>
    </location>
</feature>
<feature type="domain" description="ComEC/Rec2-related protein" evidence="7">
    <location>
        <begin position="224"/>
        <end position="493"/>
    </location>
</feature>
<sequence>MNQLQFPISKTAVAFLAGIVLGFFCVIPLLFLVPASLLLCWFSVGKFRSTFDTGGTFRSLAVYLLALFCGAICTDLYNRNQVSNFQFNKPEHVLIKPFERLRNGSNNRRFYAQVYRTKEKTYLGKAVVYVSEADTAVAIGRIVQAYGRFSKLQPPRNPGAFDYKAYLNRKGISAQIYLNRCAYTTARSTDWSIRTVAESWRTVAEQNLARSQLSADVQAMLMALVLGQQQGMSETITEEYRVAGAVHILSVSGLHIGILVLCMYAFLNKLPNTPVWRFGKLLTLLLILWLFAFLAGFGPSVVRSVFMVSFALIGKFINRKTNSIHTLVASAVILLAIHPVYLFDVGFQLSYLSLLSILILQPRFSSLFASRFRIVNYFRDLMSVSLAAQLGTAPLTVLYFHQFSFLFLISNLILIPVLGIVMIAATIAVLISLFTVIPDFFANIVSFLIDSMNSCVAFLSDFRQLVFENVSFSGWQCLLTYFLLVVLILYISSRHYKYLYAIGVVLLCFQVGILTERIRLSDTHTLTVLYQRSEPILIEQKNDVATIFTAKRSSIESVLNDYVRQAKVRDWSFALSKHYFRVNGKQLVYVDTNFVDESLRNAHIFILNKAARINVQRLIEQYQPECVVACADVPLYLERMWKESCSANRIRFYSVREYGAITIK</sequence>
<feature type="transmembrane region" description="Helical" evidence="6">
    <location>
        <begin position="381"/>
        <end position="400"/>
    </location>
</feature>
<evidence type="ECO:0000256" key="6">
    <source>
        <dbReference type="SAM" id="Phobius"/>
    </source>
</evidence>
<feature type="domain" description="DUF4131" evidence="8">
    <location>
        <begin position="21"/>
        <end position="179"/>
    </location>
</feature>
<feature type="transmembrane region" description="Helical" evidence="6">
    <location>
        <begin position="286"/>
        <end position="312"/>
    </location>
</feature>
<keyword evidence="3 6" id="KW-0812">Transmembrane</keyword>
<dbReference type="AlphaFoldDB" id="A0A255ZL66"/>
<dbReference type="PANTHER" id="PTHR30619">
    <property type="entry name" value="DNA INTERNALIZATION/COMPETENCE PROTEIN COMEC/REC2"/>
    <property type="match status" value="1"/>
</dbReference>
<accession>A0A255ZL66</accession>
<dbReference type="InterPro" id="IPR004477">
    <property type="entry name" value="ComEC_N"/>
</dbReference>
<evidence type="ECO:0000256" key="5">
    <source>
        <dbReference type="ARBA" id="ARBA00023136"/>
    </source>
</evidence>
<feature type="transmembrane region" description="Helical" evidence="6">
    <location>
        <begin position="324"/>
        <end position="343"/>
    </location>
</feature>